<gene>
    <name evidence="1" type="ORF">V2K49_14300</name>
</gene>
<dbReference type="Proteomes" id="UP001354649">
    <property type="component" value="Unassembled WGS sequence"/>
</dbReference>
<evidence type="ECO:0000313" key="2">
    <source>
        <dbReference type="Proteomes" id="UP001354649"/>
    </source>
</evidence>
<dbReference type="InterPro" id="IPR029058">
    <property type="entry name" value="AB_hydrolase_fold"/>
</dbReference>
<accession>A0ABD5J7H0</accession>
<proteinExistence type="predicted"/>
<dbReference type="AlphaFoldDB" id="A0ABD5J7H0"/>
<evidence type="ECO:0000313" key="1">
    <source>
        <dbReference type="EMBL" id="MEE4584315.1"/>
    </source>
</evidence>
<organism evidence="1 2">
    <name type="scientific">Streptomyces antimycoticus</name>
    <dbReference type="NCBI Taxonomy" id="68175"/>
    <lineage>
        <taxon>Bacteria</taxon>
        <taxon>Bacillati</taxon>
        <taxon>Actinomycetota</taxon>
        <taxon>Actinomycetes</taxon>
        <taxon>Kitasatosporales</taxon>
        <taxon>Streptomycetaceae</taxon>
        <taxon>Streptomyces</taxon>
        <taxon>Streptomyces violaceusniger group</taxon>
    </lineage>
</organism>
<dbReference type="SUPFAM" id="SSF53474">
    <property type="entry name" value="alpha/beta-Hydrolases"/>
    <property type="match status" value="1"/>
</dbReference>
<dbReference type="RefSeq" id="WP_260613168.1">
    <property type="nucleotide sequence ID" value="NZ_CP108856.1"/>
</dbReference>
<name>A0ABD5J7H0_9ACTN</name>
<protein>
    <recommendedName>
        <fullName evidence="3">Epoxide hydrolase N-terminal domain-containing protein</fullName>
    </recommendedName>
</protein>
<dbReference type="EMBL" id="JAZBJQ010000008">
    <property type="protein sequence ID" value="MEE4584315.1"/>
    <property type="molecule type" value="Genomic_DNA"/>
</dbReference>
<comment type="caution">
    <text evidence="1">The sequence shown here is derived from an EMBL/GenBank/DDBJ whole genome shotgun (WGS) entry which is preliminary data.</text>
</comment>
<dbReference type="GeneID" id="97428483"/>
<evidence type="ECO:0008006" key="3">
    <source>
        <dbReference type="Google" id="ProtNLM"/>
    </source>
</evidence>
<sequence length="48" mass="5084">MSVRGVDFAHRQLGPEGDGVPLILLHHLTAVLDNWDPRVIDGLAPGAG</sequence>
<reference evidence="1 2" key="1">
    <citation type="submission" date="2023-11" db="EMBL/GenBank/DDBJ databases">
        <title>30 novel species of actinomycetes from the DSMZ collection.</title>
        <authorList>
            <person name="Nouioui I."/>
        </authorList>
    </citation>
    <scope>NUCLEOTIDE SEQUENCE [LARGE SCALE GENOMIC DNA]</scope>
    <source>
        <strain evidence="1 2">DSM 41602</strain>
    </source>
</reference>